<dbReference type="Gene3D" id="3.40.30.10">
    <property type="entry name" value="Glutaredoxin"/>
    <property type="match status" value="1"/>
</dbReference>
<dbReference type="SUPFAM" id="SSF52833">
    <property type="entry name" value="Thioredoxin-like"/>
    <property type="match status" value="1"/>
</dbReference>
<keyword evidence="4" id="KW-1015">Disulfide bond</keyword>
<dbReference type="InterPro" id="IPR036249">
    <property type="entry name" value="Thioredoxin-like_sf"/>
</dbReference>
<keyword evidence="8" id="KW-1185">Reference proteome</keyword>
<evidence type="ECO:0000256" key="4">
    <source>
        <dbReference type="ARBA" id="ARBA00023157"/>
    </source>
</evidence>
<evidence type="ECO:0000259" key="6">
    <source>
        <dbReference type="Pfam" id="PF13462"/>
    </source>
</evidence>
<evidence type="ECO:0000313" key="8">
    <source>
        <dbReference type="Proteomes" id="UP000316649"/>
    </source>
</evidence>
<accession>A0A557S6J2</accession>
<dbReference type="OrthoDB" id="9780340at2"/>
<comment type="caution">
    <text evidence="7">The sequence shown here is derived from an EMBL/GenBank/DDBJ whole genome shotgun (WGS) entry which is preliminary data.</text>
</comment>
<gene>
    <name evidence="7" type="ORF">FHP88_12310</name>
</gene>
<evidence type="ECO:0000256" key="1">
    <source>
        <dbReference type="ARBA" id="ARBA00005791"/>
    </source>
</evidence>
<dbReference type="PANTHER" id="PTHR13887:SF14">
    <property type="entry name" value="DISULFIDE BOND FORMATION PROTEIN D"/>
    <property type="match status" value="1"/>
</dbReference>
<evidence type="ECO:0000256" key="2">
    <source>
        <dbReference type="ARBA" id="ARBA00022729"/>
    </source>
</evidence>
<comment type="similarity">
    <text evidence="1">Belongs to the thioredoxin family. DsbA subfamily.</text>
</comment>
<keyword evidence="3" id="KW-0560">Oxidoreductase</keyword>
<protein>
    <submittedName>
        <fullName evidence="7">Disulfide bond formation protein DsbA</fullName>
    </submittedName>
</protein>
<proteinExistence type="inferred from homology"/>
<dbReference type="EMBL" id="VMNH01000014">
    <property type="protein sequence ID" value="TVO73035.1"/>
    <property type="molecule type" value="Genomic_DNA"/>
</dbReference>
<sequence>MTIFQSAHAESNLSAPDREAIAKEVRSELNRLINQEGILDKAIERGIINFVNKQQALAQKQQQSAGSLKAKNVRVVSTSNDHIRGNPEATISLVEYSDFECPFCKRFHPSAAQLIENNKGEVNWVYRHFPLDFHNPGAQKQAEASECATKLGGNEAFWRYSDLIYARTTSNGNGFPIVNLVPLAVEIGLNESQFKQCLDSGEMRERVQQDYENGVKSGITGTPGNIFINNKTRQVIAASGALPVERLQRIVDGLLKSDTPQSEAK</sequence>
<dbReference type="Pfam" id="PF13462">
    <property type="entry name" value="Thioredoxin_4"/>
    <property type="match status" value="1"/>
</dbReference>
<dbReference type="Proteomes" id="UP000316649">
    <property type="component" value="Unassembled WGS sequence"/>
</dbReference>
<evidence type="ECO:0000256" key="3">
    <source>
        <dbReference type="ARBA" id="ARBA00023002"/>
    </source>
</evidence>
<keyword evidence="2" id="KW-0732">Signal</keyword>
<evidence type="ECO:0000313" key="7">
    <source>
        <dbReference type="EMBL" id="TVO73035.1"/>
    </source>
</evidence>
<name>A0A557S6J2_9GAMM</name>
<dbReference type="InterPro" id="IPR012336">
    <property type="entry name" value="Thioredoxin-like_fold"/>
</dbReference>
<dbReference type="GO" id="GO:0016491">
    <property type="term" value="F:oxidoreductase activity"/>
    <property type="evidence" value="ECO:0007669"/>
    <property type="project" value="UniProtKB-KW"/>
</dbReference>
<dbReference type="AlphaFoldDB" id="A0A557S6J2"/>
<evidence type="ECO:0000256" key="5">
    <source>
        <dbReference type="ARBA" id="ARBA00023284"/>
    </source>
</evidence>
<dbReference type="PANTHER" id="PTHR13887">
    <property type="entry name" value="GLUTATHIONE S-TRANSFERASE KAPPA"/>
    <property type="match status" value="1"/>
</dbReference>
<feature type="domain" description="Thioredoxin-like fold" evidence="6">
    <location>
        <begin position="78"/>
        <end position="252"/>
    </location>
</feature>
<reference evidence="7 8" key="1">
    <citation type="submission" date="2019-07" db="EMBL/GenBank/DDBJ databases">
        <title>The pathways for chlorine oxyanion respiration interact through the shared metabolite chlorate.</title>
        <authorList>
            <person name="Barnum T.P."/>
            <person name="Cheng Y."/>
            <person name="Hill K.A."/>
            <person name="Lucas L.N."/>
            <person name="Carlson H.K."/>
            <person name="Coates J.D."/>
        </authorList>
    </citation>
    <scope>NUCLEOTIDE SEQUENCE [LARGE SCALE GENOMIC DNA]</scope>
    <source>
        <strain evidence="7 8">BK-1</strain>
    </source>
</reference>
<keyword evidence="5" id="KW-0676">Redox-active center</keyword>
<organism evidence="7 8">
    <name type="scientific">Sedimenticola selenatireducens</name>
    <dbReference type="NCBI Taxonomy" id="191960"/>
    <lineage>
        <taxon>Bacteria</taxon>
        <taxon>Pseudomonadati</taxon>
        <taxon>Pseudomonadota</taxon>
        <taxon>Gammaproteobacteria</taxon>
        <taxon>Chromatiales</taxon>
        <taxon>Sedimenticolaceae</taxon>
        <taxon>Sedimenticola</taxon>
    </lineage>
</organism>